<dbReference type="InterPro" id="IPR011006">
    <property type="entry name" value="CheY-like_superfamily"/>
</dbReference>
<evidence type="ECO:0000256" key="3">
    <source>
        <dbReference type="PROSITE-ProRule" id="PRU00169"/>
    </source>
</evidence>
<dbReference type="InterPro" id="IPR050595">
    <property type="entry name" value="Bact_response_regulator"/>
</dbReference>
<dbReference type="PANTHER" id="PTHR44591">
    <property type="entry name" value="STRESS RESPONSE REGULATOR PROTEIN 1"/>
    <property type="match status" value="1"/>
</dbReference>
<keyword evidence="2" id="KW-0902">Two-component regulatory system</keyword>
<name>A0A1G2M547_9BACT</name>
<dbReference type="AlphaFoldDB" id="A0A1G2M547"/>
<reference evidence="5 6" key="1">
    <citation type="journal article" date="2016" name="Nat. Commun.">
        <title>Thousands of microbial genomes shed light on interconnected biogeochemical processes in an aquifer system.</title>
        <authorList>
            <person name="Anantharaman K."/>
            <person name="Brown C.T."/>
            <person name="Hug L.A."/>
            <person name="Sharon I."/>
            <person name="Castelle C.J."/>
            <person name="Probst A.J."/>
            <person name="Thomas B.C."/>
            <person name="Singh A."/>
            <person name="Wilkins M.J."/>
            <person name="Karaoz U."/>
            <person name="Brodie E.L."/>
            <person name="Williams K.H."/>
            <person name="Hubbard S.S."/>
            <person name="Banfield J.F."/>
        </authorList>
    </citation>
    <scope>NUCLEOTIDE SEQUENCE [LARGE SCALE GENOMIC DNA]</scope>
</reference>
<dbReference type="EMBL" id="MHRF01000007">
    <property type="protein sequence ID" value="OHA18229.1"/>
    <property type="molecule type" value="Genomic_DNA"/>
</dbReference>
<dbReference type="STRING" id="1802301.A2664_02045"/>
<dbReference type="Proteomes" id="UP000178873">
    <property type="component" value="Unassembled WGS sequence"/>
</dbReference>
<gene>
    <name evidence="5" type="ORF">A2664_02045</name>
</gene>
<dbReference type="InterPro" id="IPR001789">
    <property type="entry name" value="Sig_transdc_resp-reg_receiver"/>
</dbReference>
<feature type="domain" description="Response regulatory" evidence="4">
    <location>
        <begin position="8"/>
        <end position="125"/>
    </location>
</feature>
<evidence type="ECO:0000256" key="2">
    <source>
        <dbReference type="ARBA" id="ARBA00023012"/>
    </source>
</evidence>
<dbReference type="SUPFAM" id="SSF52172">
    <property type="entry name" value="CheY-like"/>
    <property type="match status" value="1"/>
</dbReference>
<evidence type="ECO:0000313" key="6">
    <source>
        <dbReference type="Proteomes" id="UP000178873"/>
    </source>
</evidence>
<dbReference type="GO" id="GO:0000160">
    <property type="term" value="P:phosphorelay signal transduction system"/>
    <property type="evidence" value="ECO:0007669"/>
    <property type="project" value="UniProtKB-KW"/>
</dbReference>
<dbReference type="SMART" id="SM00448">
    <property type="entry name" value="REC"/>
    <property type="match status" value="1"/>
</dbReference>
<proteinExistence type="predicted"/>
<protein>
    <recommendedName>
        <fullName evidence="4">Response regulatory domain-containing protein</fullName>
    </recommendedName>
</protein>
<accession>A0A1G2M547</accession>
<feature type="modified residue" description="4-aspartylphosphate" evidence="3">
    <location>
        <position position="58"/>
    </location>
</feature>
<dbReference type="PROSITE" id="PS50110">
    <property type="entry name" value="RESPONSE_REGULATORY"/>
    <property type="match status" value="1"/>
</dbReference>
<evidence type="ECO:0000313" key="5">
    <source>
        <dbReference type="EMBL" id="OHA18229.1"/>
    </source>
</evidence>
<dbReference type="PANTHER" id="PTHR44591:SF14">
    <property type="entry name" value="PROTEIN PILG"/>
    <property type="match status" value="1"/>
</dbReference>
<dbReference type="CDD" id="cd17574">
    <property type="entry name" value="REC_OmpR"/>
    <property type="match status" value="1"/>
</dbReference>
<keyword evidence="1 3" id="KW-0597">Phosphoprotein</keyword>
<sequence length="133" mass="14635">MAEEKKYKVLVVDDDEFLLNMYSVKFTKSGLDVHTCASSEKALQILKEGFVPDALVLDIVMPGMDGFELLEKIRADKLAPKVPVLFLTNQGQSSDIEHAKKLGAQGYIVKASTIPSEVLSEVMKYIKEAKASA</sequence>
<comment type="caution">
    <text evidence="5">The sequence shown here is derived from an EMBL/GenBank/DDBJ whole genome shotgun (WGS) entry which is preliminary data.</text>
</comment>
<dbReference type="Pfam" id="PF00072">
    <property type="entry name" value="Response_reg"/>
    <property type="match status" value="1"/>
</dbReference>
<evidence type="ECO:0000259" key="4">
    <source>
        <dbReference type="PROSITE" id="PS50110"/>
    </source>
</evidence>
<organism evidence="5 6">
    <name type="scientific">Candidatus Taylorbacteria bacterium RIFCSPHIGHO2_01_FULL_46_22b</name>
    <dbReference type="NCBI Taxonomy" id="1802301"/>
    <lineage>
        <taxon>Bacteria</taxon>
        <taxon>Candidatus Tayloriibacteriota</taxon>
    </lineage>
</organism>
<dbReference type="Gene3D" id="3.40.50.2300">
    <property type="match status" value="1"/>
</dbReference>
<evidence type="ECO:0000256" key="1">
    <source>
        <dbReference type="ARBA" id="ARBA00022553"/>
    </source>
</evidence>